<evidence type="ECO:0000259" key="4">
    <source>
        <dbReference type="PROSITE" id="PS50009"/>
    </source>
</evidence>
<feature type="compositionally biased region" description="Low complexity" evidence="3">
    <location>
        <begin position="1"/>
        <end position="36"/>
    </location>
</feature>
<feature type="compositionally biased region" description="Low complexity" evidence="3">
    <location>
        <begin position="277"/>
        <end position="295"/>
    </location>
</feature>
<dbReference type="CDD" id="cd00155">
    <property type="entry name" value="RasGEF"/>
    <property type="match status" value="1"/>
</dbReference>
<dbReference type="Gene3D" id="1.20.870.10">
    <property type="entry name" value="Son of sevenless (SoS) protein Chain: S domain 1"/>
    <property type="match status" value="1"/>
</dbReference>
<dbReference type="VEuPathDB" id="AmoebaDB:NfTy_011270"/>
<dbReference type="PROSITE" id="PS50896">
    <property type="entry name" value="LISH"/>
    <property type="match status" value="1"/>
</dbReference>
<feature type="compositionally biased region" description="Polar residues" evidence="3">
    <location>
        <begin position="265"/>
        <end position="276"/>
    </location>
</feature>
<proteinExistence type="predicted"/>
<dbReference type="CDD" id="cd06224">
    <property type="entry name" value="REM"/>
    <property type="match status" value="1"/>
</dbReference>
<evidence type="ECO:0000256" key="2">
    <source>
        <dbReference type="PROSITE-ProRule" id="PRU00168"/>
    </source>
</evidence>
<dbReference type="InterPro" id="IPR006594">
    <property type="entry name" value="LisH"/>
</dbReference>
<dbReference type="GO" id="GO:0007265">
    <property type="term" value="P:Ras protein signal transduction"/>
    <property type="evidence" value="ECO:0007669"/>
    <property type="project" value="TreeGrafter"/>
</dbReference>
<dbReference type="GO" id="GO:0005085">
    <property type="term" value="F:guanyl-nucleotide exchange factor activity"/>
    <property type="evidence" value="ECO:0007669"/>
    <property type="project" value="UniProtKB-KW"/>
</dbReference>
<sequence length="924" mass="104274">MPVLVSSQNLSSSSSPASSTTTTTNNNNITTQSTTTVESNLKTIKIPIELQKSLLPSSLLSEHENSTSSSSALLQEQVVQQLMDYREESLAKAYMMLNVPLPPNLPTLKDSFTANAQLTLQPTNNHNSNQMPSSSLQQQQQQTLSQFYHENPKVEKLKPATQDKFHQSELKKVTKQIQSQVEKAIVHHASSVGASESSALLDREQWMARALKRNPNVLALMERMRPLSKQPSHSAALMQHNEAGGFSSMASLKSASSSFRKLKSQASIGSDPNSPRVSTTSITGTTNTTTGGVNSPLQRNPSEGNIGGFVNMNLLNGTPGSGFEAGTRDSVPVGATSSTNSISALTSNPAGLSLLMGMTDSNGDMTGTSNDQEKQKRSALDYADVLGTVENREVLSREILLQLVYQHLSQRGLYQTIEVMEEETGIKYNGYRSDRTDTKDSLITTLLCLGIKDIEKPYALPQSDLIDLDTDVEVQTASIYHHFEEDDVGDMRKPLWAELLSNEDDNIDFVGSELKSASLNKLIERLTNPDTDARFIQCFLVTYRSFTVPEILLHKLCQRYRVPKCPKHISPEVWNKNKETIQIRTGNILNKWIDEFFTLDWNENMIRELTVFIEDFLLKHKQTSKMGLRIRGRLAQKLASSRNKEEKLSFSETPVPPVVPATVFSPKLSIWDIREDELAKQITYMDHNLYRNIEAHELLNCSWSKPKLKHRSKNVIKSIDFFNRLSNWLATQITHEESFRERKAKLAKLMNLAKHMFKLNNFNSLMALNSAYENAAVHRLNLSINDIDEKLREEFAACCKVMSPDSAFKAYRTHIKEEVKPPLNIYLGIYLTDLTFIEDGNPDMIKHSKTNRMLINYKKRQLVANQIAEVMQYKNPPYNIQQVHQIQELLRNTLQNHDIIDDKVLYDKSVQVEPRGAKREDLKP</sequence>
<dbReference type="Gene3D" id="1.10.840.10">
    <property type="entry name" value="Ras guanine-nucleotide exchange factors catalytic domain"/>
    <property type="match status" value="1"/>
</dbReference>
<dbReference type="InterPro" id="IPR001895">
    <property type="entry name" value="RASGEF_cat_dom"/>
</dbReference>
<comment type="caution">
    <text evidence="6">The sequence shown here is derived from an EMBL/GenBank/DDBJ whole genome shotgun (WGS) entry which is preliminary data.</text>
</comment>
<dbReference type="Pfam" id="PF00618">
    <property type="entry name" value="RasGEF_N"/>
    <property type="match status" value="1"/>
</dbReference>
<dbReference type="OrthoDB" id="10254377at2759"/>
<dbReference type="SUPFAM" id="SSF48366">
    <property type="entry name" value="Ras GEF"/>
    <property type="match status" value="1"/>
</dbReference>
<name>A0A6A5BYP0_NAEFO</name>
<dbReference type="InterPro" id="IPR023578">
    <property type="entry name" value="Ras_GEF_dom_sf"/>
</dbReference>
<accession>A0A6A5BYP0</accession>
<gene>
    <name evidence="6" type="ORF">FDP41_010318</name>
</gene>
<feature type="region of interest" description="Disordered" evidence="3">
    <location>
        <begin position="1"/>
        <end position="37"/>
    </location>
</feature>
<dbReference type="EMBL" id="VFQX01000006">
    <property type="protein sequence ID" value="KAF0983253.1"/>
    <property type="molecule type" value="Genomic_DNA"/>
</dbReference>
<keyword evidence="7" id="KW-1185">Reference proteome</keyword>
<feature type="domain" description="N-terminal Ras-GEF" evidence="5">
    <location>
        <begin position="510"/>
        <end position="642"/>
    </location>
</feature>
<feature type="region of interest" description="Disordered" evidence="3">
    <location>
        <begin position="263"/>
        <end position="307"/>
    </location>
</feature>
<dbReference type="AlphaFoldDB" id="A0A6A5BYP0"/>
<evidence type="ECO:0000313" key="7">
    <source>
        <dbReference type="Proteomes" id="UP000444721"/>
    </source>
</evidence>
<dbReference type="GO" id="GO:0005886">
    <property type="term" value="C:plasma membrane"/>
    <property type="evidence" value="ECO:0007669"/>
    <property type="project" value="TreeGrafter"/>
</dbReference>
<dbReference type="OMA" id="VIRTWIK"/>
<evidence type="ECO:0000313" key="6">
    <source>
        <dbReference type="EMBL" id="KAF0983253.1"/>
    </source>
</evidence>
<dbReference type="PANTHER" id="PTHR23113">
    <property type="entry name" value="GUANINE NUCLEOTIDE EXCHANGE FACTOR"/>
    <property type="match status" value="1"/>
</dbReference>
<dbReference type="GeneID" id="68117533"/>
<evidence type="ECO:0000256" key="1">
    <source>
        <dbReference type="ARBA" id="ARBA00022658"/>
    </source>
</evidence>
<evidence type="ECO:0000256" key="3">
    <source>
        <dbReference type="SAM" id="MobiDB-lite"/>
    </source>
</evidence>
<dbReference type="RefSeq" id="XP_044567966.1">
    <property type="nucleotide sequence ID" value="XM_044700603.1"/>
</dbReference>
<dbReference type="PANTHER" id="PTHR23113:SF366">
    <property type="entry name" value="RAS GUANINE NUCLEOTIDE EXCHANGE FACTOR R"/>
    <property type="match status" value="1"/>
</dbReference>
<evidence type="ECO:0008006" key="8">
    <source>
        <dbReference type="Google" id="ProtNLM"/>
    </source>
</evidence>
<dbReference type="SMART" id="SM00667">
    <property type="entry name" value="LisH"/>
    <property type="match status" value="1"/>
</dbReference>
<dbReference type="VEuPathDB" id="AmoebaDB:NF0109390"/>
<dbReference type="SMART" id="SM00229">
    <property type="entry name" value="RasGEFN"/>
    <property type="match status" value="1"/>
</dbReference>
<evidence type="ECO:0000259" key="5">
    <source>
        <dbReference type="PROSITE" id="PS50212"/>
    </source>
</evidence>
<dbReference type="VEuPathDB" id="AmoebaDB:FDP41_010318"/>
<dbReference type="PROSITE" id="PS50212">
    <property type="entry name" value="RASGEF_NTER"/>
    <property type="match status" value="1"/>
</dbReference>
<dbReference type="PROSITE" id="PS50009">
    <property type="entry name" value="RASGEF_CAT"/>
    <property type="match status" value="1"/>
</dbReference>
<dbReference type="InterPro" id="IPR036964">
    <property type="entry name" value="RASGEF_cat_dom_sf"/>
</dbReference>
<dbReference type="Proteomes" id="UP000444721">
    <property type="component" value="Unassembled WGS sequence"/>
</dbReference>
<dbReference type="Pfam" id="PF00617">
    <property type="entry name" value="RasGEF"/>
    <property type="match status" value="1"/>
</dbReference>
<reference evidence="6 7" key="1">
    <citation type="journal article" date="2019" name="Sci. Rep.">
        <title>Nanopore sequencing improves the draft genome of the human pathogenic amoeba Naegleria fowleri.</title>
        <authorList>
            <person name="Liechti N."/>
            <person name="Schurch N."/>
            <person name="Bruggmann R."/>
            <person name="Wittwer M."/>
        </authorList>
    </citation>
    <scope>NUCLEOTIDE SEQUENCE [LARGE SCALE GENOMIC DNA]</scope>
    <source>
        <strain evidence="6 7">ATCC 30894</strain>
    </source>
</reference>
<dbReference type="InterPro" id="IPR000651">
    <property type="entry name" value="Ras-like_Gua-exchang_fac_N"/>
</dbReference>
<dbReference type="SMART" id="SM00147">
    <property type="entry name" value="RasGEF"/>
    <property type="match status" value="1"/>
</dbReference>
<keyword evidence="1 2" id="KW-0344">Guanine-nucleotide releasing factor</keyword>
<protein>
    <recommendedName>
        <fullName evidence="8">Ras-GEF domain-containing protein</fullName>
    </recommendedName>
</protein>
<feature type="domain" description="Ras-GEF" evidence="4">
    <location>
        <begin position="674"/>
        <end position="915"/>
    </location>
</feature>
<dbReference type="InterPro" id="IPR008937">
    <property type="entry name" value="Ras-like_GEF"/>
</dbReference>
<organism evidence="6 7">
    <name type="scientific">Naegleria fowleri</name>
    <name type="common">Brain eating amoeba</name>
    <dbReference type="NCBI Taxonomy" id="5763"/>
    <lineage>
        <taxon>Eukaryota</taxon>
        <taxon>Discoba</taxon>
        <taxon>Heterolobosea</taxon>
        <taxon>Tetramitia</taxon>
        <taxon>Eutetramitia</taxon>
        <taxon>Vahlkampfiidae</taxon>
        <taxon>Naegleria</taxon>
    </lineage>
</organism>